<sequence>MESLGVFVRLREGTWRIAGLGWIAVPGWPPRYEPLPREVLD</sequence>
<evidence type="ECO:0000313" key="2">
    <source>
        <dbReference type="Proteomes" id="UP000239485"/>
    </source>
</evidence>
<gene>
    <name evidence="1" type="ORF">CLV92_101568</name>
</gene>
<reference evidence="1 2" key="1">
    <citation type="submission" date="2018-02" db="EMBL/GenBank/DDBJ databases">
        <title>Genomic Encyclopedia of Archaeal and Bacterial Type Strains, Phase II (KMG-II): from individual species to whole genera.</title>
        <authorList>
            <person name="Goeker M."/>
        </authorList>
    </citation>
    <scope>NUCLEOTIDE SEQUENCE [LARGE SCALE GENOMIC DNA]</scope>
    <source>
        <strain evidence="1 2">DSM 22857</strain>
    </source>
</reference>
<dbReference type="RefSeq" id="WP_281256883.1">
    <property type="nucleotide sequence ID" value="NZ_PTJD01000001.1"/>
</dbReference>
<name>A0A2S6IWY9_9ACTN</name>
<keyword evidence="2" id="KW-1185">Reference proteome</keyword>
<evidence type="ECO:0000313" key="1">
    <source>
        <dbReference type="EMBL" id="PPK98867.1"/>
    </source>
</evidence>
<comment type="caution">
    <text evidence="1">The sequence shown here is derived from an EMBL/GenBank/DDBJ whole genome shotgun (WGS) entry which is preliminary data.</text>
</comment>
<dbReference type="AlphaFoldDB" id="A0A2S6IWY9"/>
<organism evidence="1 2">
    <name type="scientific">Kineococcus xinjiangensis</name>
    <dbReference type="NCBI Taxonomy" id="512762"/>
    <lineage>
        <taxon>Bacteria</taxon>
        <taxon>Bacillati</taxon>
        <taxon>Actinomycetota</taxon>
        <taxon>Actinomycetes</taxon>
        <taxon>Kineosporiales</taxon>
        <taxon>Kineosporiaceae</taxon>
        <taxon>Kineococcus</taxon>
    </lineage>
</organism>
<proteinExistence type="predicted"/>
<accession>A0A2S6IWY9</accession>
<dbReference type="EMBL" id="PTJD01000001">
    <property type="protein sequence ID" value="PPK98867.1"/>
    <property type="molecule type" value="Genomic_DNA"/>
</dbReference>
<dbReference type="Proteomes" id="UP000239485">
    <property type="component" value="Unassembled WGS sequence"/>
</dbReference>
<protein>
    <submittedName>
        <fullName evidence="1">Uncharacterized protein</fullName>
    </submittedName>
</protein>